<dbReference type="GO" id="GO:0003824">
    <property type="term" value="F:catalytic activity"/>
    <property type="evidence" value="ECO:0007669"/>
    <property type="project" value="InterPro"/>
</dbReference>
<dbReference type="Gene3D" id="3.40.50.1820">
    <property type="entry name" value="alpha/beta hydrolase"/>
    <property type="match status" value="1"/>
</dbReference>
<dbReference type="EMBL" id="AP022821">
    <property type="protein sequence ID" value="BCA91062.1"/>
    <property type="molecule type" value="Genomic_DNA"/>
</dbReference>
<dbReference type="SUPFAM" id="SSF53474">
    <property type="entry name" value="alpha/beta-Hydrolases"/>
    <property type="match status" value="1"/>
</dbReference>
<dbReference type="Pfam" id="PF00561">
    <property type="entry name" value="Abhydrolase_1"/>
    <property type="match status" value="1"/>
</dbReference>
<dbReference type="Proteomes" id="UP000503197">
    <property type="component" value="Chromosome"/>
</dbReference>
<evidence type="ECO:0000313" key="4">
    <source>
        <dbReference type="Proteomes" id="UP000503197"/>
    </source>
</evidence>
<organism evidence="3 4">
    <name type="scientific">Vreelandella aquamarina</name>
    <dbReference type="NCBI Taxonomy" id="77097"/>
    <lineage>
        <taxon>Bacteria</taxon>
        <taxon>Pseudomonadati</taxon>
        <taxon>Pseudomonadota</taxon>
        <taxon>Gammaproteobacteria</taxon>
        <taxon>Oceanospirillales</taxon>
        <taxon>Halomonadaceae</taxon>
        <taxon>Vreelandella</taxon>
    </lineage>
</organism>
<dbReference type="AlphaFoldDB" id="A0A6F8STM6"/>
<evidence type="ECO:0000313" key="3">
    <source>
        <dbReference type="EMBL" id="BCA91062.1"/>
    </source>
</evidence>
<dbReference type="PRINTS" id="PR00111">
    <property type="entry name" value="ABHYDROLASE"/>
</dbReference>
<proteinExistence type="inferred from homology"/>
<reference evidence="3 4" key="1">
    <citation type="submission" date="2020-02" db="EMBL/GenBank/DDBJ databases">
        <title>Complete Genome Sequence of Halomonas meridiana strain BAA-801, Isolated from Deep Sea Thermal Vent.</title>
        <authorList>
            <person name="Takahashi Y."/>
            <person name="Takahashi H."/>
            <person name="Galipon J."/>
            <person name="Arakawa K."/>
        </authorList>
    </citation>
    <scope>NUCLEOTIDE SEQUENCE [LARGE SCALE GENOMIC DNA]</scope>
    <source>
        <strain evidence="3 4">Slthf1</strain>
    </source>
</reference>
<sequence length="278" mass="30339">MPFLNAGTEQGTPVEIYYEVHGAGKPVVLIHGWPLSGRSWEKQVPALVEAGYKVVTYDRRGFGRSTQADGGYDYDTLASDLKKLLDVLDLNDATLVGFSMGGGEVARYLSSYGTERVSKAVLAAAVPPYLYKTDDNPEGGLDDATIDQFLQGVQGDRIAFLDDFTKNFFTANDNSDLISEPNRLYHRDIAAFASPKATYDCIKAFSYTDFRQDLPKIDIPALVLHGDADGIVPFEVSGKRAAELLPNASLEVIEGGPHGLNATHPEAFNQALIRFLDQ</sequence>
<dbReference type="FunFam" id="3.40.50.1820:FF:000205">
    <property type="entry name" value="Non-haem bromoperoxidase BPO-A2"/>
    <property type="match status" value="1"/>
</dbReference>
<comment type="similarity">
    <text evidence="1">Belongs to the AB hydrolase superfamily. Bacterial non-heme haloperoxidase / perhydrolase family.</text>
</comment>
<gene>
    <name evidence="3" type="ORF">HMSLTHF_08370</name>
</gene>
<dbReference type="PRINTS" id="PR00412">
    <property type="entry name" value="EPOXHYDRLASE"/>
</dbReference>
<protein>
    <submittedName>
        <fullName evidence="3">Arylesterase</fullName>
    </submittedName>
</protein>
<dbReference type="PANTHER" id="PTHR43433">
    <property type="entry name" value="HYDROLASE, ALPHA/BETA FOLD FAMILY PROTEIN"/>
    <property type="match status" value="1"/>
</dbReference>
<accession>A0A6F8STM6</accession>
<dbReference type="InterPro" id="IPR000073">
    <property type="entry name" value="AB_hydrolase_1"/>
</dbReference>
<evidence type="ECO:0000259" key="2">
    <source>
        <dbReference type="Pfam" id="PF00561"/>
    </source>
</evidence>
<dbReference type="RefSeq" id="WP_058578652.1">
    <property type="nucleotide sequence ID" value="NZ_AP022821.1"/>
</dbReference>
<dbReference type="InterPro" id="IPR000639">
    <property type="entry name" value="Epox_hydrolase-like"/>
</dbReference>
<feature type="domain" description="AB hydrolase-1" evidence="2">
    <location>
        <begin position="25"/>
        <end position="265"/>
    </location>
</feature>
<dbReference type="InterPro" id="IPR029058">
    <property type="entry name" value="AB_hydrolase_fold"/>
</dbReference>
<dbReference type="PANTHER" id="PTHR43433:SF4">
    <property type="entry name" value="NON-HEME CHLOROPEROXIDASE-RELATED"/>
    <property type="match status" value="1"/>
</dbReference>
<name>A0A6F8STM6_9GAMM</name>
<dbReference type="InterPro" id="IPR050471">
    <property type="entry name" value="AB_hydrolase"/>
</dbReference>
<evidence type="ECO:0000256" key="1">
    <source>
        <dbReference type="ARBA" id="ARBA00038128"/>
    </source>
</evidence>